<dbReference type="RefSeq" id="WP_241433602.1">
    <property type="nucleotide sequence ID" value="NZ_AODF01000021.1"/>
</dbReference>
<keyword evidence="2" id="KW-1185">Reference proteome</keyword>
<accession>A0ABP3AWX9</accession>
<protein>
    <submittedName>
        <fullName evidence="1">Rrf2 family protein</fullName>
    </submittedName>
</protein>
<dbReference type="Gene3D" id="1.10.10.10">
    <property type="entry name" value="Winged helix-like DNA-binding domain superfamily/Winged helix DNA-binding domain"/>
    <property type="match status" value="1"/>
</dbReference>
<dbReference type="PANTHER" id="PTHR33221">
    <property type="entry name" value="WINGED HELIX-TURN-HELIX TRANSCRIPTIONAL REGULATOR, RRF2 FAMILY"/>
    <property type="match status" value="1"/>
</dbReference>
<sequence>MKLTRSLEQAVCIITLLSTQDNMAPLASDAISQRLQVSSSYLKKIMRKLVVQNIIRSVSGNNGGFSLAKNPKDITLLEIVEAVESDLASYPNTGLIRTVFADIHEGSMASKGEKIVNNAFSEADNAWKKILKKTDCG</sequence>
<dbReference type="InterPro" id="IPR036390">
    <property type="entry name" value="WH_DNA-bd_sf"/>
</dbReference>
<reference evidence="1 2" key="1">
    <citation type="journal article" date="2014" name="Int. J. Syst. Evol. Microbiol.">
        <title>Listeria floridensis sp. nov., Listeria aquatica sp. nov., Listeria cornellensis sp. nov., Listeria riparia sp. nov. and Listeria grandensis sp. nov., from agricultural and natural environments.</title>
        <authorList>
            <person name="den Bakker H.C."/>
            <person name="Warchocki S."/>
            <person name="Wright E.M."/>
            <person name="Allred A.F."/>
            <person name="Ahlstrom C."/>
            <person name="Manuel C.S."/>
            <person name="Stasiewicz M.J."/>
            <person name="Burrell A."/>
            <person name="Roof S."/>
            <person name="Strawn L."/>
            <person name="Fortes E.D."/>
            <person name="Nightingale K.K."/>
            <person name="Kephart D."/>
            <person name="Wiedmann M."/>
        </authorList>
    </citation>
    <scope>NUCLEOTIDE SEQUENCE [LARGE SCALE GENOMIC DNA]</scope>
    <source>
        <strain evidence="1 2">FSL S10-1187</strain>
    </source>
</reference>
<comment type="caution">
    <text evidence="1">The sequence shown here is derived from an EMBL/GenBank/DDBJ whole genome shotgun (WGS) entry which is preliminary data.</text>
</comment>
<dbReference type="NCBIfam" id="TIGR00738">
    <property type="entry name" value="rrf2_super"/>
    <property type="match status" value="1"/>
</dbReference>
<name>A0ABP3AWX9_9LIST</name>
<proteinExistence type="predicted"/>
<evidence type="ECO:0000313" key="1">
    <source>
        <dbReference type="EMBL" id="EUJ30753.1"/>
    </source>
</evidence>
<dbReference type="EMBL" id="AODF01000021">
    <property type="protein sequence ID" value="EUJ30753.1"/>
    <property type="molecule type" value="Genomic_DNA"/>
</dbReference>
<dbReference type="PROSITE" id="PS51197">
    <property type="entry name" value="HTH_RRF2_2"/>
    <property type="match status" value="1"/>
</dbReference>
<evidence type="ECO:0000313" key="2">
    <source>
        <dbReference type="Proteomes" id="UP000019249"/>
    </source>
</evidence>
<dbReference type="InterPro" id="IPR036388">
    <property type="entry name" value="WH-like_DNA-bd_sf"/>
</dbReference>
<gene>
    <name evidence="1" type="ORF">MFLO_10144</name>
</gene>
<dbReference type="SUPFAM" id="SSF46785">
    <property type="entry name" value="Winged helix' DNA-binding domain"/>
    <property type="match status" value="1"/>
</dbReference>
<dbReference type="Proteomes" id="UP000019249">
    <property type="component" value="Unassembled WGS sequence"/>
</dbReference>
<dbReference type="Pfam" id="PF02082">
    <property type="entry name" value="Rrf2"/>
    <property type="match status" value="1"/>
</dbReference>
<dbReference type="InterPro" id="IPR000944">
    <property type="entry name" value="Tscrpt_reg_Rrf2"/>
</dbReference>
<dbReference type="PANTHER" id="PTHR33221:SF9">
    <property type="entry name" value="RRF2 FAMILY PROTEIN"/>
    <property type="match status" value="1"/>
</dbReference>
<organism evidence="1 2">
    <name type="scientific">Listeria floridensis FSL S10-1187</name>
    <dbReference type="NCBI Taxonomy" id="1265817"/>
    <lineage>
        <taxon>Bacteria</taxon>
        <taxon>Bacillati</taxon>
        <taxon>Bacillota</taxon>
        <taxon>Bacilli</taxon>
        <taxon>Bacillales</taxon>
        <taxon>Listeriaceae</taxon>
        <taxon>Listeria</taxon>
    </lineage>
</organism>